<accession>A0ABY3WP46</accession>
<organism evidence="1 2">
    <name type="scientific">Streptomyces formicae</name>
    <dbReference type="NCBI Taxonomy" id="1616117"/>
    <lineage>
        <taxon>Bacteria</taxon>
        <taxon>Bacillati</taxon>
        <taxon>Actinomycetota</taxon>
        <taxon>Actinomycetes</taxon>
        <taxon>Kitasatosporales</taxon>
        <taxon>Streptomycetaceae</taxon>
        <taxon>Streptomyces</taxon>
    </lineage>
</organism>
<dbReference type="RefSeq" id="WP_242330958.1">
    <property type="nucleotide sequence ID" value="NZ_CP071872.1"/>
</dbReference>
<evidence type="ECO:0000313" key="2">
    <source>
        <dbReference type="Proteomes" id="UP000828924"/>
    </source>
</evidence>
<reference evidence="1 2" key="1">
    <citation type="submission" date="2021-03" db="EMBL/GenBank/DDBJ databases">
        <title>Complete genome of Streptomyces formicae strain 1H-GS9 (DSM 100524).</title>
        <authorList>
            <person name="Atanasov K.E."/>
            <person name="Altabella T."/>
            <person name="Ferrer A."/>
        </authorList>
    </citation>
    <scope>NUCLEOTIDE SEQUENCE [LARGE SCALE GENOMIC DNA]</scope>
    <source>
        <strain evidence="1 2">1H-GS9</strain>
    </source>
</reference>
<proteinExistence type="predicted"/>
<dbReference type="Proteomes" id="UP000828924">
    <property type="component" value="Chromosome"/>
</dbReference>
<sequence>MCDRCSAIAAPTISALEALANGEPVPDVPEGVAIPLTVAQIDEDTVVIGTNKIGSALILGLMRMHGLVVPMDGDDG</sequence>
<gene>
    <name evidence="1" type="ORF">J4032_13095</name>
</gene>
<dbReference type="EMBL" id="CP071872">
    <property type="protein sequence ID" value="UNM12350.1"/>
    <property type="molecule type" value="Genomic_DNA"/>
</dbReference>
<keyword evidence="2" id="KW-1185">Reference proteome</keyword>
<protein>
    <submittedName>
        <fullName evidence="1">Uncharacterized protein</fullName>
    </submittedName>
</protein>
<name>A0ABY3WP46_9ACTN</name>
<evidence type="ECO:0000313" key="1">
    <source>
        <dbReference type="EMBL" id="UNM12350.1"/>
    </source>
</evidence>